<sequence length="151" mass="17187">MDAEKTRVLANAATDESGSKIRSRRCFVCAALVVMFCLSNTVRAETFRWDVQTGKSVALEHDGKTVWQFNHGADQPKPHFHPVALPDGRIVTWDRPPDHVWHHGLWFSWKYINGLNYWEPDRATGKPQGSTEWANVKVDTGPDQSARIEMD</sequence>
<dbReference type="EMBL" id="BARS01016277">
    <property type="protein sequence ID" value="GAF86299.1"/>
    <property type="molecule type" value="Genomic_DNA"/>
</dbReference>
<dbReference type="Pfam" id="PF14100">
    <property type="entry name" value="DUF6807"/>
    <property type="match status" value="1"/>
</dbReference>
<dbReference type="InterPro" id="IPR029475">
    <property type="entry name" value="DUF6807"/>
</dbReference>
<evidence type="ECO:0000313" key="2">
    <source>
        <dbReference type="EMBL" id="GAF86299.1"/>
    </source>
</evidence>
<proteinExistence type="predicted"/>
<name>X0SZ91_9ZZZZ</name>
<evidence type="ECO:0000256" key="1">
    <source>
        <dbReference type="SAM" id="MobiDB-lite"/>
    </source>
</evidence>
<organism evidence="2">
    <name type="scientific">marine sediment metagenome</name>
    <dbReference type="NCBI Taxonomy" id="412755"/>
    <lineage>
        <taxon>unclassified sequences</taxon>
        <taxon>metagenomes</taxon>
        <taxon>ecological metagenomes</taxon>
    </lineage>
</organism>
<dbReference type="AlphaFoldDB" id="X0SZ91"/>
<accession>X0SZ91</accession>
<feature type="region of interest" description="Disordered" evidence="1">
    <location>
        <begin position="123"/>
        <end position="151"/>
    </location>
</feature>
<comment type="caution">
    <text evidence="2">The sequence shown here is derived from an EMBL/GenBank/DDBJ whole genome shotgun (WGS) entry which is preliminary data.</text>
</comment>
<feature type="non-terminal residue" evidence="2">
    <location>
        <position position="151"/>
    </location>
</feature>
<reference evidence="2" key="1">
    <citation type="journal article" date="2014" name="Front. Microbiol.">
        <title>High frequency of phylogenetically diverse reductive dehalogenase-homologous genes in deep subseafloor sedimentary metagenomes.</title>
        <authorList>
            <person name="Kawai M."/>
            <person name="Futagami T."/>
            <person name="Toyoda A."/>
            <person name="Takaki Y."/>
            <person name="Nishi S."/>
            <person name="Hori S."/>
            <person name="Arai W."/>
            <person name="Tsubouchi T."/>
            <person name="Morono Y."/>
            <person name="Uchiyama I."/>
            <person name="Ito T."/>
            <person name="Fujiyama A."/>
            <person name="Inagaki F."/>
            <person name="Takami H."/>
        </authorList>
    </citation>
    <scope>NUCLEOTIDE SEQUENCE</scope>
    <source>
        <strain evidence="2">Expedition CK06-06</strain>
    </source>
</reference>
<gene>
    <name evidence="2" type="ORF">S01H1_26815</name>
</gene>
<protein>
    <submittedName>
        <fullName evidence="2">Uncharacterized protein</fullName>
    </submittedName>
</protein>